<name>A0A7Z7HSB0_9PROT</name>
<dbReference type="GO" id="GO:0006355">
    <property type="term" value="P:regulation of DNA-templated transcription"/>
    <property type="evidence" value="ECO:0007669"/>
    <property type="project" value="InterPro"/>
</dbReference>
<dbReference type="RefSeq" id="WP_083522818.1">
    <property type="nucleotide sequence ID" value="NZ_LFZK01000001.1"/>
</dbReference>
<evidence type="ECO:0000256" key="1">
    <source>
        <dbReference type="ARBA" id="ARBA00022553"/>
    </source>
</evidence>
<accession>A0A7Z7HSB0</accession>
<dbReference type="SUPFAM" id="SSF46894">
    <property type="entry name" value="C-terminal effector domain of the bipartite response regulators"/>
    <property type="match status" value="1"/>
</dbReference>
<reference evidence="8" key="1">
    <citation type="submission" date="2017-03" db="EMBL/GenBank/DDBJ databases">
        <authorList>
            <consortium name="AG Boll"/>
        </authorList>
    </citation>
    <scope>NUCLEOTIDE SEQUENCE [LARGE SCALE GENOMIC DNA]</scope>
    <source>
        <strain evidence="8">Chol</strain>
    </source>
</reference>
<dbReference type="PROSITE" id="PS50110">
    <property type="entry name" value="RESPONSE_REGULATORY"/>
    <property type="match status" value="1"/>
</dbReference>
<dbReference type="PRINTS" id="PR00038">
    <property type="entry name" value="HTHLUXR"/>
</dbReference>
<protein>
    <submittedName>
        <fullName evidence="8">Two component transcriptional regulator, LuxR family</fullName>
    </submittedName>
</protein>
<evidence type="ECO:0000313" key="8">
    <source>
        <dbReference type="EMBL" id="SMB29383.1"/>
    </source>
</evidence>
<sequence length="232" mass="25807">MTIRILIADDHALLRGGIKQIIAATHDLRVIAEAATSTQVLKLCHEHTADLLLLDLTMPGMNGIELLQRLRNEHPGLPILILSMSNEKQIVRHAIKAGAAGYLTKDVHPEVLLTAIRKVARGGRFVDPALVETMMFPDAAGDTDVPPHELLSEREFQILKLLIAGHKINDIANQLNLSPKTVSTYKLRLMQKLDIDNNADLIRYAIRQNISPDLPNLEQYLSSEQAPADRYL</sequence>
<dbReference type="SUPFAM" id="SSF52172">
    <property type="entry name" value="CheY-like"/>
    <property type="match status" value="1"/>
</dbReference>
<dbReference type="Pfam" id="PF00072">
    <property type="entry name" value="Response_reg"/>
    <property type="match status" value="1"/>
</dbReference>
<dbReference type="Gene3D" id="3.40.50.2300">
    <property type="match status" value="1"/>
</dbReference>
<keyword evidence="1 5" id="KW-0597">Phosphoprotein</keyword>
<dbReference type="PANTHER" id="PTHR43214">
    <property type="entry name" value="TWO-COMPONENT RESPONSE REGULATOR"/>
    <property type="match status" value="1"/>
</dbReference>
<dbReference type="InterPro" id="IPR011006">
    <property type="entry name" value="CheY-like_superfamily"/>
</dbReference>
<dbReference type="SMART" id="SM00448">
    <property type="entry name" value="REC"/>
    <property type="match status" value="1"/>
</dbReference>
<proteinExistence type="predicted"/>
<dbReference type="GO" id="GO:0000160">
    <property type="term" value="P:phosphorelay signal transduction system"/>
    <property type="evidence" value="ECO:0007669"/>
    <property type="project" value="InterPro"/>
</dbReference>
<evidence type="ECO:0000256" key="4">
    <source>
        <dbReference type="ARBA" id="ARBA00023163"/>
    </source>
</evidence>
<dbReference type="InterPro" id="IPR016032">
    <property type="entry name" value="Sig_transdc_resp-reg_C-effctor"/>
</dbReference>
<keyword evidence="2" id="KW-0805">Transcription regulation</keyword>
<dbReference type="InterPro" id="IPR001789">
    <property type="entry name" value="Sig_transdc_resp-reg_receiver"/>
</dbReference>
<feature type="domain" description="Response regulatory" evidence="7">
    <location>
        <begin position="4"/>
        <end position="120"/>
    </location>
</feature>
<dbReference type="SMART" id="SM00421">
    <property type="entry name" value="HTH_LUXR"/>
    <property type="match status" value="1"/>
</dbReference>
<dbReference type="InterPro" id="IPR058245">
    <property type="entry name" value="NreC/VraR/RcsB-like_REC"/>
</dbReference>
<keyword evidence="3" id="KW-0238">DNA-binding</keyword>
<feature type="domain" description="HTH luxR-type" evidence="6">
    <location>
        <begin position="144"/>
        <end position="209"/>
    </location>
</feature>
<dbReference type="AlphaFoldDB" id="A0A7Z7HSB0"/>
<evidence type="ECO:0000259" key="7">
    <source>
        <dbReference type="PROSITE" id="PS50110"/>
    </source>
</evidence>
<feature type="modified residue" description="4-aspartylphosphate" evidence="5">
    <location>
        <position position="55"/>
    </location>
</feature>
<dbReference type="CDD" id="cd06170">
    <property type="entry name" value="LuxR_C_like"/>
    <property type="match status" value="1"/>
</dbReference>
<evidence type="ECO:0000256" key="5">
    <source>
        <dbReference type="PROSITE-ProRule" id="PRU00169"/>
    </source>
</evidence>
<dbReference type="EMBL" id="LT837803">
    <property type="protein sequence ID" value="SMB29383.1"/>
    <property type="molecule type" value="Genomic_DNA"/>
</dbReference>
<evidence type="ECO:0000259" key="6">
    <source>
        <dbReference type="PROSITE" id="PS50043"/>
    </source>
</evidence>
<dbReference type="Proteomes" id="UP000242886">
    <property type="component" value="Chromosome SDENCHOL"/>
</dbReference>
<evidence type="ECO:0000256" key="3">
    <source>
        <dbReference type="ARBA" id="ARBA00023125"/>
    </source>
</evidence>
<dbReference type="PANTHER" id="PTHR43214:SF41">
    <property type="entry name" value="NITRATE_NITRITE RESPONSE REGULATOR PROTEIN NARP"/>
    <property type="match status" value="1"/>
</dbReference>
<evidence type="ECO:0000313" key="9">
    <source>
        <dbReference type="Proteomes" id="UP000242886"/>
    </source>
</evidence>
<dbReference type="OrthoDB" id="9816469at2"/>
<dbReference type="InterPro" id="IPR039420">
    <property type="entry name" value="WalR-like"/>
</dbReference>
<dbReference type="GO" id="GO:0003677">
    <property type="term" value="F:DNA binding"/>
    <property type="evidence" value="ECO:0007669"/>
    <property type="project" value="UniProtKB-KW"/>
</dbReference>
<evidence type="ECO:0000256" key="2">
    <source>
        <dbReference type="ARBA" id="ARBA00023015"/>
    </source>
</evidence>
<dbReference type="InterPro" id="IPR000792">
    <property type="entry name" value="Tscrpt_reg_LuxR_C"/>
</dbReference>
<dbReference type="PROSITE" id="PS50043">
    <property type="entry name" value="HTH_LUXR_2"/>
    <property type="match status" value="1"/>
</dbReference>
<keyword evidence="9" id="KW-1185">Reference proteome</keyword>
<gene>
    <name evidence="8" type="ORF">SDENCHOL_20813</name>
</gene>
<dbReference type="CDD" id="cd17535">
    <property type="entry name" value="REC_NarL-like"/>
    <property type="match status" value="1"/>
</dbReference>
<dbReference type="Pfam" id="PF00196">
    <property type="entry name" value="GerE"/>
    <property type="match status" value="1"/>
</dbReference>
<organism evidence="8 9">
    <name type="scientific">Sterolibacterium denitrificans</name>
    <dbReference type="NCBI Taxonomy" id="157592"/>
    <lineage>
        <taxon>Bacteria</taxon>
        <taxon>Pseudomonadati</taxon>
        <taxon>Pseudomonadota</taxon>
        <taxon>Betaproteobacteria</taxon>
        <taxon>Nitrosomonadales</taxon>
        <taxon>Sterolibacteriaceae</taxon>
        <taxon>Sterolibacterium</taxon>
    </lineage>
</organism>
<keyword evidence="4" id="KW-0804">Transcription</keyword>